<reference evidence="2" key="1">
    <citation type="journal article" date="2015" name="Nature">
        <title>Complex archaea that bridge the gap between prokaryotes and eukaryotes.</title>
        <authorList>
            <person name="Spang A."/>
            <person name="Saw J.H."/>
            <person name="Jorgensen S.L."/>
            <person name="Zaremba-Niedzwiedzka K."/>
            <person name="Martijn J."/>
            <person name="Lind A.E."/>
            <person name="van Eijk R."/>
            <person name="Schleper C."/>
            <person name="Guy L."/>
            <person name="Ettema T.J."/>
        </authorList>
    </citation>
    <scope>NUCLEOTIDE SEQUENCE</scope>
</reference>
<evidence type="ECO:0000259" key="1">
    <source>
        <dbReference type="Pfam" id="PF00383"/>
    </source>
</evidence>
<dbReference type="EMBL" id="LAZR01030756">
    <property type="protein sequence ID" value="KKL55674.1"/>
    <property type="molecule type" value="Genomic_DNA"/>
</dbReference>
<name>A0A0F9D297_9ZZZZ</name>
<evidence type="ECO:0000313" key="2">
    <source>
        <dbReference type="EMBL" id="KKL55674.1"/>
    </source>
</evidence>
<dbReference type="InterPro" id="IPR016193">
    <property type="entry name" value="Cytidine_deaminase-like"/>
</dbReference>
<dbReference type="SUPFAM" id="SSF53927">
    <property type="entry name" value="Cytidine deaminase-like"/>
    <property type="match status" value="1"/>
</dbReference>
<accession>A0A0F9D297</accession>
<dbReference type="Pfam" id="PF00383">
    <property type="entry name" value="dCMP_cyt_deam_1"/>
    <property type="match status" value="1"/>
</dbReference>
<comment type="caution">
    <text evidence="2">The sequence shown here is derived from an EMBL/GenBank/DDBJ whole genome shotgun (WGS) entry which is preliminary data.</text>
</comment>
<sequence>MPITPNEIYRLCLIEARRSDCAKMGFGCVAINIDGTLLGIGHNSRQESLAGFCPIDDCIRNKIPSRTQNMLGACHHAEESVIFQLINEGYRMKEVDLYVAGVRSDGKPYEKMNDEFTCLRCSVLMENAQVRSINVWNSTLLIWTKIKPFDAVQMAMGYALEQKEVDSK</sequence>
<dbReference type="InterPro" id="IPR002125">
    <property type="entry name" value="CMP_dCMP_dom"/>
</dbReference>
<dbReference type="GO" id="GO:0003824">
    <property type="term" value="F:catalytic activity"/>
    <property type="evidence" value="ECO:0007669"/>
    <property type="project" value="InterPro"/>
</dbReference>
<protein>
    <recommendedName>
        <fullName evidence="1">CMP/dCMP-type deaminase domain-containing protein</fullName>
    </recommendedName>
</protein>
<organism evidence="2">
    <name type="scientific">marine sediment metagenome</name>
    <dbReference type="NCBI Taxonomy" id="412755"/>
    <lineage>
        <taxon>unclassified sequences</taxon>
        <taxon>metagenomes</taxon>
        <taxon>ecological metagenomes</taxon>
    </lineage>
</organism>
<dbReference type="AlphaFoldDB" id="A0A0F9D297"/>
<proteinExistence type="predicted"/>
<feature type="domain" description="CMP/dCMP-type deaminase" evidence="1">
    <location>
        <begin position="7"/>
        <end position="134"/>
    </location>
</feature>
<dbReference type="Gene3D" id="3.40.140.10">
    <property type="entry name" value="Cytidine Deaminase, domain 2"/>
    <property type="match status" value="1"/>
</dbReference>
<gene>
    <name evidence="2" type="ORF">LCGC14_2253060</name>
</gene>